<dbReference type="Proteomes" id="UP000487649">
    <property type="component" value="Unassembled WGS sequence"/>
</dbReference>
<dbReference type="RefSeq" id="WP_006784666.1">
    <property type="nucleotide sequence ID" value="NZ_CABJBH010000008.1"/>
</dbReference>
<accession>A0A173TWI4</accession>
<dbReference type="OrthoDB" id="1654603at2"/>
<evidence type="ECO:0000313" key="2">
    <source>
        <dbReference type="Proteomes" id="UP000487649"/>
    </source>
</evidence>
<sequence length="193" mass="23009">MLDQTMLRIKRNIKICLSEIEEMLETSDSLLFNNNIVILVDRQLYHQVEDCHKQLAEVGADLYKIYANIDEEYTWNVLELTILGHDLIEKMNDMIQIIEDKWTESDIDVNKYLFAEAALDRLDNEEVILDIDDLEYVVDHPKHYWICLYVVHEKEHEICHYACFKTKREALVFAMQMQNCGKDCIFNRFEIKI</sequence>
<organism evidence="1 2">
    <name type="scientific">Turicibacter sanguinis</name>
    <dbReference type="NCBI Taxonomy" id="154288"/>
    <lineage>
        <taxon>Bacteria</taxon>
        <taxon>Bacillati</taxon>
        <taxon>Bacillota</taxon>
        <taxon>Erysipelotrichia</taxon>
        <taxon>Erysipelotrichales</taxon>
        <taxon>Turicibacteraceae</taxon>
        <taxon>Turicibacter</taxon>
    </lineage>
</organism>
<dbReference type="GeneID" id="60059746"/>
<protein>
    <submittedName>
        <fullName evidence="1">Uncharacterized protein</fullName>
    </submittedName>
</protein>
<gene>
    <name evidence="1" type="ORF">GMA92_03775</name>
</gene>
<evidence type="ECO:0000313" key="1">
    <source>
        <dbReference type="EMBL" id="MTK20556.1"/>
    </source>
</evidence>
<proteinExistence type="predicted"/>
<name>A0A173TWI4_9FIRM</name>
<comment type="caution">
    <text evidence="1">The sequence shown here is derived from an EMBL/GenBank/DDBJ whole genome shotgun (WGS) entry which is preliminary data.</text>
</comment>
<reference evidence="1 2" key="1">
    <citation type="journal article" date="2019" name="Nat. Med.">
        <title>A library of human gut bacterial isolates paired with longitudinal multiomics data enables mechanistic microbiome research.</title>
        <authorList>
            <person name="Poyet M."/>
            <person name="Groussin M."/>
            <person name="Gibbons S.M."/>
            <person name="Avila-Pacheco J."/>
            <person name="Jiang X."/>
            <person name="Kearney S.M."/>
            <person name="Perrotta A.R."/>
            <person name="Berdy B."/>
            <person name="Zhao S."/>
            <person name="Lieberman T.D."/>
            <person name="Swanson P.K."/>
            <person name="Smith M."/>
            <person name="Roesemann S."/>
            <person name="Alexander J.E."/>
            <person name="Rich S.A."/>
            <person name="Livny J."/>
            <person name="Vlamakis H."/>
            <person name="Clish C."/>
            <person name="Bullock K."/>
            <person name="Deik A."/>
            <person name="Scott J."/>
            <person name="Pierce K.A."/>
            <person name="Xavier R.J."/>
            <person name="Alm E.J."/>
        </authorList>
    </citation>
    <scope>NUCLEOTIDE SEQUENCE [LARGE SCALE GENOMIC DNA]</scope>
    <source>
        <strain evidence="1 2">BIOML-A198</strain>
    </source>
</reference>
<dbReference type="AlphaFoldDB" id="A0A173TWI4"/>
<dbReference type="EMBL" id="WMQE01000006">
    <property type="protein sequence ID" value="MTK20556.1"/>
    <property type="molecule type" value="Genomic_DNA"/>
</dbReference>